<comment type="caution">
    <text evidence="3">The sequence shown here is derived from an EMBL/GenBank/DDBJ whole genome shotgun (WGS) entry which is preliminary data.</text>
</comment>
<dbReference type="EMBL" id="ATFC01000013">
    <property type="protein sequence ID" value="EPF45815.1"/>
    <property type="molecule type" value="Genomic_DNA"/>
</dbReference>
<dbReference type="GeneID" id="301462537"/>
<proteinExistence type="inferred from homology"/>
<keyword evidence="1" id="KW-0413">Isomerase</keyword>
<feature type="domain" description="UDP-N-acetylglucosamine 2-epimerase" evidence="2">
    <location>
        <begin position="30"/>
        <end position="361"/>
    </location>
</feature>
<reference evidence="3 4" key="1">
    <citation type="submission" date="2013-04" db="EMBL/GenBank/DDBJ databases">
        <title>The Genome Sequence of Treponema vincentii F0403.</title>
        <authorList>
            <consortium name="The Broad Institute Genomics Platform"/>
            <person name="Earl A."/>
            <person name="Ward D."/>
            <person name="Feldgarden M."/>
            <person name="Gevers D."/>
            <person name="Leonetti C."/>
            <person name="Izard J."/>
            <person name="Walker B."/>
            <person name="Young S."/>
            <person name="Zeng Q."/>
            <person name="Gargeya S."/>
            <person name="Fitzgerald M."/>
            <person name="Haas B."/>
            <person name="Abouelleil A."/>
            <person name="Allen A.W."/>
            <person name="Alvarado L."/>
            <person name="Arachchi H.M."/>
            <person name="Berlin A.M."/>
            <person name="Chapman S.B."/>
            <person name="Gainer-Dewar J."/>
            <person name="Goldberg J."/>
            <person name="Griggs A."/>
            <person name="Gujja S."/>
            <person name="Hansen M."/>
            <person name="Howarth C."/>
            <person name="Imamovic A."/>
            <person name="Ireland A."/>
            <person name="Larimer J."/>
            <person name="McCowan C."/>
            <person name="Murphy C."/>
            <person name="Pearson M."/>
            <person name="Poon T.W."/>
            <person name="Priest M."/>
            <person name="Roberts A."/>
            <person name="Saif S."/>
            <person name="Shea T."/>
            <person name="Sisk P."/>
            <person name="Sykes S."/>
            <person name="Wortman J."/>
            <person name="Nusbaum C."/>
            <person name="Birren B."/>
        </authorList>
    </citation>
    <scope>NUCLEOTIDE SEQUENCE [LARGE SCALE GENOMIC DNA]</scope>
    <source>
        <strain evidence="3 4">F0403</strain>
    </source>
</reference>
<evidence type="ECO:0000256" key="1">
    <source>
        <dbReference type="RuleBase" id="RU003513"/>
    </source>
</evidence>
<dbReference type="CDD" id="cd03786">
    <property type="entry name" value="GTB_UDP-GlcNAc_2-Epimerase"/>
    <property type="match status" value="1"/>
</dbReference>
<sequence>MHILTIIGARPQFVKAAVLSRYIKNNPQLGIEETIVHTGQHYDQNMSDIFFTEMDIPQPDYNLHIGSGPHGKMTGLMLEKIEELLLELKPDVVLVYGDTNSTLAGALAASKLHIPVAHVEAGLRSYMMAMPEEQNRRLTDHLSTWLFCPTDTAVENLRVEGIASTSGVPSAMRPSPDNKVVCKTGDIMYDASLYYRQKATSIQIPNDFILLTIHRAENTDDPIRLKNIVQAVNTLSEKKFIFPVHPRTKKIVAEYGLYFENHVTLIDPVGYLEMLKYEETCTAVLTDSGGVQKEAFFFQKPCITMRDSTEWVELVASGWNTLAGADPEKIVSAIRNMHVPKDYPNLYGDGHTAEKIIEVLRG</sequence>
<dbReference type="RefSeq" id="WP_016519620.1">
    <property type="nucleotide sequence ID" value="NZ_KE332514.1"/>
</dbReference>
<dbReference type="InterPro" id="IPR003331">
    <property type="entry name" value="UDP_GlcNAc_Epimerase_2_dom"/>
</dbReference>
<gene>
    <name evidence="3" type="ORF">HMPREF1222_02445</name>
</gene>
<dbReference type="PANTHER" id="PTHR43174:SF1">
    <property type="entry name" value="UDP-N-ACETYLGLUCOSAMINE 2-EPIMERASE"/>
    <property type="match status" value="1"/>
</dbReference>
<dbReference type="HOGENOM" id="CLU_041674_0_1_12"/>
<dbReference type="PANTHER" id="PTHR43174">
    <property type="entry name" value="UDP-N-ACETYLGLUCOSAMINE 2-EPIMERASE"/>
    <property type="match status" value="1"/>
</dbReference>
<evidence type="ECO:0000313" key="3">
    <source>
        <dbReference type="EMBL" id="EPF45815.1"/>
    </source>
</evidence>
<dbReference type="SUPFAM" id="SSF53756">
    <property type="entry name" value="UDP-Glycosyltransferase/glycogen phosphorylase"/>
    <property type="match status" value="1"/>
</dbReference>
<dbReference type="NCBIfam" id="TIGR00236">
    <property type="entry name" value="wecB"/>
    <property type="match status" value="1"/>
</dbReference>
<accession>S3L7Y4</accession>
<evidence type="ECO:0000259" key="2">
    <source>
        <dbReference type="Pfam" id="PF02350"/>
    </source>
</evidence>
<dbReference type="PATRIC" id="fig|1125702.3.peg.2529"/>
<organism evidence="3 4">
    <name type="scientific">Treponema vincentii F0403</name>
    <dbReference type="NCBI Taxonomy" id="1125702"/>
    <lineage>
        <taxon>Bacteria</taxon>
        <taxon>Pseudomonadati</taxon>
        <taxon>Spirochaetota</taxon>
        <taxon>Spirochaetia</taxon>
        <taxon>Spirochaetales</taxon>
        <taxon>Treponemataceae</taxon>
        <taxon>Treponema</taxon>
    </lineage>
</organism>
<keyword evidence="4" id="KW-1185">Reference proteome</keyword>
<comment type="similarity">
    <text evidence="1">Belongs to the UDP-N-acetylglucosamine 2-epimerase family.</text>
</comment>
<dbReference type="Gene3D" id="3.40.50.2000">
    <property type="entry name" value="Glycogen Phosphorylase B"/>
    <property type="match status" value="2"/>
</dbReference>
<evidence type="ECO:0000313" key="4">
    <source>
        <dbReference type="Proteomes" id="UP000014605"/>
    </source>
</evidence>
<protein>
    <submittedName>
        <fullName evidence="3">UDP-N-acetylglucosamine 2-epimerase</fullName>
    </submittedName>
</protein>
<dbReference type="InterPro" id="IPR029767">
    <property type="entry name" value="WecB-like"/>
</dbReference>
<name>S3L7Y4_9SPIR</name>
<dbReference type="Proteomes" id="UP000014605">
    <property type="component" value="Unassembled WGS sequence"/>
</dbReference>
<dbReference type="AlphaFoldDB" id="S3L7Y4"/>
<dbReference type="Pfam" id="PF02350">
    <property type="entry name" value="Epimerase_2"/>
    <property type="match status" value="1"/>
</dbReference>
<dbReference type="GO" id="GO:0016853">
    <property type="term" value="F:isomerase activity"/>
    <property type="evidence" value="ECO:0007669"/>
    <property type="project" value="UniProtKB-KW"/>
</dbReference>